<dbReference type="EMBL" id="JABULY010000001">
    <property type="protein sequence ID" value="MBV6531229.1"/>
    <property type="molecule type" value="Genomic_DNA"/>
</dbReference>
<dbReference type="GO" id="GO:0003677">
    <property type="term" value="F:DNA binding"/>
    <property type="evidence" value="ECO:0007669"/>
    <property type="project" value="UniProtKB-KW"/>
</dbReference>
<gene>
    <name evidence="5" type="ORF">HT657_03550</name>
    <name evidence="6" type="ORF">HT672_06885</name>
</gene>
<evidence type="ECO:0000313" key="8">
    <source>
        <dbReference type="Proteomes" id="UP001196379"/>
    </source>
</evidence>
<dbReference type="Gene3D" id="1.10.1660.10">
    <property type="match status" value="1"/>
</dbReference>
<evidence type="ECO:0000256" key="3">
    <source>
        <dbReference type="ARBA" id="ARBA00023163"/>
    </source>
</evidence>
<reference evidence="6 8" key="1">
    <citation type="journal article" date="2021" name="Mol. Ecol.">
        <title>Polar bear-adapted Ursidibacter maritimus are remarkably conserved after generations in captivity.</title>
        <authorList>
            <person name="Espinosa-Gongora C."/>
            <person name="Hansen M.J."/>
            <person name="Bertelsen M.F."/>
            <person name="Bojesen A.M."/>
        </authorList>
    </citation>
    <scope>NUCLEOTIDE SEQUENCE</scope>
    <source>
        <strain evidence="6">Pb43105x</strain>
        <strain evidence="5 8">Pb43106</strain>
    </source>
</reference>
<evidence type="ECO:0000313" key="5">
    <source>
        <dbReference type="EMBL" id="MBV6531229.1"/>
    </source>
</evidence>
<dbReference type="PANTHER" id="PTHR30204">
    <property type="entry name" value="REDOX-CYCLING DRUG-SENSING TRANSCRIPTIONAL ACTIVATOR SOXR"/>
    <property type="match status" value="1"/>
</dbReference>
<dbReference type="RefSeq" id="WP_157403281.1">
    <property type="nucleotide sequence ID" value="NZ_JABULY010000001.1"/>
</dbReference>
<evidence type="ECO:0000313" key="6">
    <source>
        <dbReference type="EMBL" id="MBV6547008.1"/>
    </source>
</evidence>
<dbReference type="PANTHER" id="PTHR30204:SF94">
    <property type="entry name" value="HEAVY METAL-DEPENDENT TRANSCRIPTIONAL REGULATOR HI_0293-RELATED"/>
    <property type="match status" value="1"/>
</dbReference>
<dbReference type="SUPFAM" id="SSF46955">
    <property type="entry name" value="Putative DNA-binding domain"/>
    <property type="match status" value="1"/>
</dbReference>
<dbReference type="GeneID" id="65549164"/>
<dbReference type="Proteomes" id="UP001196379">
    <property type="component" value="Unassembled WGS sequence"/>
</dbReference>
<dbReference type="InterPro" id="IPR000551">
    <property type="entry name" value="MerR-type_HTH_dom"/>
</dbReference>
<dbReference type="Proteomes" id="UP000732858">
    <property type="component" value="Unassembled WGS sequence"/>
</dbReference>
<comment type="caution">
    <text evidence="6">The sequence shown here is derived from an EMBL/GenBank/DDBJ whole genome shotgun (WGS) entry which is preliminary data.</text>
</comment>
<evidence type="ECO:0000256" key="1">
    <source>
        <dbReference type="ARBA" id="ARBA00023015"/>
    </source>
</evidence>
<dbReference type="OrthoDB" id="9808480at2"/>
<organism evidence="6 7">
    <name type="scientific">Ursidibacter maritimus</name>
    <dbReference type="NCBI Taxonomy" id="1331689"/>
    <lineage>
        <taxon>Bacteria</taxon>
        <taxon>Pseudomonadati</taxon>
        <taxon>Pseudomonadota</taxon>
        <taxon>Gammaproteobacteria</taxon>
        <taxon>Pasteurellales</taxon>
        <taxon>Pasteurellaceae</taxon>
        <taxon>Ursidibacter</taxon>
    </lineage>
</organism>
<accession>A0A949T0U7</accession>
<evidence type="ECO:0000259" key="4">
    <source>
        <dbReference type="PROSITE" id="PS50937"/>
    </source>
</evidence>
<dbReference type="InterPro" id="IPR015358">
    <property type="entry name" value="Tscrpt_reg_MerR_DNA-bd"/>
</dbReference>
<feature type="domain" description="HTH merR-type" evidence="4">
    <location>
        <begin position="11"/>
        <end position="72"/>
    </location>
</feature>
<dbReference type="Pfam" id="PF09278">
    <property type="entry name" value="MerR-DNA-bind"/>
    <property type="match status" value="1"/>
</dbReference>
<dbReference type="PRINTS" id="PR00040">
    <property type="entry name" value="HTHMERR"/>
</dbReference>
<keyword evidence="1" id="KW-0805">Transcription regulation</keyword>
<protein>
    <submittedName>
        <fullName evidence="6">MerR family DNA-binding protein</fullName>
    </submittedName>
</protein>
<name>A0A949T0U7_9PAST</name>
<evidence type="ECO:0000313" key="7">
    <source>
        <dbReference type="Proteomes" id="UP000732858"/>
    </source>
</evidence>
<proteinExistence type="predicted"/>
<dbReference type="AlphaFoldDB" id="A0A949T0U7"/>
<sequence>MQTFSKNALCKVLGLNPETLRYYEKIGLLTAPKRSANGYRLFTEQNRQELNFIKTCRSLGFSLDEIKQLKALQQNPENSCHNADDLVEQHLALVEQKIQQLIEIKQSLQALTGCQRQQIEQCKVIRSLTNAENASG</sequence>
<dbReference type="Pfam" id="PF00376">
    <property type="entry name" value="MerR"/>
    <property type="match status" value="1"/>
</dbReference>
<dbReference type="PROSITE" id="PS50937">
    <property type="entry name" value="HTH_MERR_2"/>
    <property type="match status" value="1"/>
</dbReference>
<dbReference type="InterPro" id="IPR047057">
    <property type="entry name" value="MerR_fam"/>
</dbReference>
<evidence type="ECO:0000256" key="2">
    <source>
        <dbReference type="ARBA" id="ARBA00023125"/>
    </source>
</evidence>
<keyword evidence="2 6" id="KW-0238">DNA-binding</keyword>
<dbReference type="SMART" id="SM00422">
    <property type="entry name" value="HTH_MERR"/>
    <property type="match status" value="1"/>
</dbReference>
<dbReference type="GO" id="GO:0003700">
    <property type="term" value="F:DNA-binding transcription factor activity"/>
    <property type="evidence" value="ECO:0007669"/>
    <property type="project" value="InterPro"/>
</dbReference>
<dbReference type="EMBL" id="JABUMC010000013">
    <property type="protein sequence ID" value="MBV6547008.1"/>
    <property type="molecule type" value="Genomic_DNA"/>
</dbReference>
<keyword evidence="3" id="KW-0804">Transcription</keyword>
<keyword evidence="8" id="KW-1185">Reference proteome</keyword>
<dbReference type="InterPro" id="IPR009061">
    <property type="entry name" value="DNA-bd_dom_put_sf"/>
</dbReference>